<organism evidence="5 6">
    <name type="scientific">Smittium megazygosporum</name>
    <dbReference type="NCBI Taxonomy" id="133381"/>
    <lineage>
        <taxon>Eukaryota</taxon>
        <taxon>Fungi</taxon>
        <taxon>Fungi incertae sedis</taxon>
        <taxon>Zoopagomycota</taxon>
        <taxon>Kickxellomycotina</taxon>
        <taxon>Harpellomycetes</taxon>
        <taxon>Harpellales</taxon>
        <taxon>Legeriomycetaceae</taxon>
        <taxon>Smittium</taxon>
    </lineage>
</organism>
<evidence type="ECO:0000256" key="3">
    <source>
        <dbReference type="ARBA" id="ARBA00023140"/>
    </source>
</evidence>
<protein>
    <recommendedName>
        <fullName evidence="7">Peroxisomal biogenesis factor 11</fullName>
    </recommendedName>
</protein>
<comment type="subcellular location">
    <subcellularLocation>
        <location evidence="4">Peroxisome membrane</location>
    </subcellularLocation>
</comment>
<evidence type="ECO:0000256" key="1">
    <source>
        <dbReference type="ARBA" id="ARBA00022593"/>
    </source>
</evidence>
<dbReference type="GO" id="GO:0005778">
    <property type="term" value="C:peroxisomal membrane"/>
    <property type="evidence" value="ECO:0007669"/>
    <property type="project" value="UniProtKB-SubCell"/>
</dbReference>
<evidence type="ECO:0000313" key="5">
    <source>
        <dbReference type="EMBL" id="PVV00964.1"/>
    </source>
</evidence>
<reference evidence="5 6" key="1">
    <citation type="journal article" date="2018" name="MBio">
        <title>Comparative Genomics Reveals the Core Gene Toolbox for the Fungus-Insect Symbiosis.</title>
        <authorList>
            <person name="Wang Y."/>
            <person name="Stata M."/>
            <person name="Wang W."/>
            <person name="Stajich J.E."/>
            <person name="White M.M."/>
            <person name="Moncalvo J.M."/>
        </authorList>
    </citation>
    <scope>NUCLEOTIDE SEQUENCE [LARGE SCALE GENOMIC DNA]</scope>
    <source>
        <strain evidence="5 6">SC-DP-2</strain>
    </source>
</reference>
<dbReference type="Proteomes" id="UP000245609">
    <property type="component" value="Unassembled WGS sequence"/>
</dbReference>
<dbReference type="InterPro" id="IPR008733">
    <property type="entry name" value="PEX11"/>
</dbReference>
<comment type="caution">
    <text evidence="5">The sequence shown here is derived from an EMBL/GenBank/DDBJ whole genome shotgun (WGS) entry which is preliminary data.</text>
</comment>
<keyword evidence="6" id="KW-1185">Reference proteome</keyword>
<keyword evidence="1" id="KW-0962">Peroxisome biogenesis</keyword>
<sequence>MLTRALTKTIDNQAVSLYIKFTSLSDGRDKLYRFFQYFSRFLVYHLSKDKQNQALVIVLANLQNSLAQARKVLRLGKFIDCLKLAVSALNSPGEELGNIITAAARVSLGGFIFFDGLSWASTLGLLNPVKAARFARVSMKCWFTSIVLNIVSSLYKLNDLRMQYKIIRRIEANSSPDEKDEKVLQEKKSLKASISAENKALITSLIDVAIPAGHPRQVIGIISILVCPAVED</sequence>
<evidence type="ECO:0000256" key="2">
    <source>
        <dbReference type="ARBA" id="ARBA00023136"/>
    </source>
</evidence>
<dbReference type="Pfam" id="PF05648">
    <property type="entry name" value="PEX11"/>
    <property type="match status" value="1"/>
</dbReference>
<evidence type="ECO:0008006" key="7">
    <source>
        <dbReference type="Google" id="ProtNLM"/>
    </source>
</evidence>
<gene>
    <name evidence="5" type="ORF">BB560_004635</name>
</gene>
<dbReference type="GO" id="GO:0016559">
    <property type="term" value="P:peroxisome fission"/>
    <property type="evidence" value="ECO:0007669"/>
    <property type="project" value="InterPro"/>
</dbReference>
<evidence type="ECO:0000313" key="6">
    <source>
        <dbReference type="Proteomes" id="UP000245609"/>
    </source>
</evidence>
<proteinExistence type="predicted"/>
<dbReference type="PANTHER" id="PTHR12652">
    <property type="entry name" value="PEROXISOMAL BIOGENESIS FACTOR 11"/>
    <property type="match status" value="1"/>
</dbReference>
<accession>A0A2T9Z8P3</accession>
<name>A0A2T9Z8P3_9FUNG</name>
<dbReference type="OrthoDB" id="411017at2759"/>
<keyword evidence="3" id="KW-0576">Peroxisome</keyword>
<dbReference type="PANTHER" id="PTHR12652:SF50">
    <property type="entry name" value="PEROXIN 11"/>
    <property type="match status" value="1"/>
</dbReference>
<dbReference type="STRING" id="133381.A0A2T9Z8P3"/>
<evidence type="ECO:0000256" key="4">
    <source>
        <dbReference type="ARBA" id="ARBA00046271"/>
    </source>
</evidence>
<dbReference type="EMBL" id="MBFS01001475">
    <property type="protein sequence ID" value="PVV00964.1"/>
    <property type="molecule type" value="Genomic_DNA"/>
</dbReference>
<dbReference type="AlphaFoldDB" id="A0A2T9Z8P3"/>
<keyword evidence="2" id="KW-0472">Membrane</keyword>